<dbReference type="Pfam" id="PF14559">
    <property type="entry name" value="TPR_19"/>
    <property type="match status" value="1"/>
</dbReference>
<accession>L1IGB4</accession>
<organism evidence="4">
    <name type="scientific">Guillardia theta (strain CCMP2712)</name>
    <name type="common">Cryptophyte</name>
    <dbReference type="NCBI Taxonomy" id="905079"/>
    <lineage>
        <taxon>Eukaryota</taxon>
        <taxon>Cryptophyceae</taxon>
        <taxon>Pyrenomonadales</taxon>
        <taxon>Geminigeraceae</taxon>
        <taxon>Guillardia</taxon>
    </lineage>
</organism>
<keyword evidence="2 3" id="KW-0802">TPR repeat</keyword>
<evidence type="ECO:0000256" key="1">
    <source>
        <dbReference type="ARBA" id="ARBA00022737"/>
    </source>
</evidence>
<feature type="repeat" description="TPR" evidence="3">
    <location>
        <begin position="180"/>
        <end position="213"/>
    </location>
</feature>
<dbReference type="HOGENOM" id="CLU_006386_1_0_1"/>
<keyword evidence="6" id="KW-1185">Reference proteome</keyword>
<dbReference type="AlphaFoldDB" id="L1IGB4"/>
<keyword evidence="1" id="KW-0677">Repeat</keyword>
<dbReference type="GO" id="GO:0006355">
    <property type="term" value="P:regulation of DNA-templated transcription"/>
    <property type="evidence" value="ECO:0007669"/>
    <property type="project" value="InterPro"/>
</dbReference>
<evidence type="ECO:0000313" key="6">
    <source>
        <dbReference type="Proteomes" id="UP000011087"/>
    </source>
</evidence>
<evidence type="ECO:0000256" key="2">
    <source>
        <dbReference type="ARBA" id="ARBA00022803"/>
    </source>
</evidence>
<dbReference type="GeneID" id="17291999"/>
<dbReference type="PANTHER" id="PTHR14027">
    <property type="entry name" value="RNA POLYMERASE-ASSOCIATED PROTEIN CTR9"/>
    <property type="match status" value="1"/>
</dbReference>
<dbReference type="EMBL" id="JH993093">
    <property type="protein sequence ID" value="EKX35281.1"/>
    <property type="molecule type" value="Genomic_DNA"/>
</dbReference>
<dbReference type="RefSeq" id="XP_005822261.1">
    <property type="nucleotide sequence ID" value="XM_005822204.1"/>
</dbReference>
<gene>
    <name evidence="4" type="ORF">GUITHDRAFT_79976</name>
</gene>
<reference evidence="4 6" key="1">
    <citation type="journal article" date="2012" name="Nature">
        <title>Algal genomes reveal evolutionary mosaicism and the fate of nucleomorphs.</title>
        <authorList>
            <consortium name="DOE Joint Genome Institute"/>
            <person name="Curtis B.A."/>
            <person name="Tanifuji G."/>
            <person name="Burki F."/>
            <person name="Gruber A."/>
            <person name="Irimia M."/>
            <person name="Maruyama S."/>
            <person name="Arias M.C."/>
            <person name="Ball S.G."/>
            <person name="Gile G.H."/>
            <person name="Hirakawa Y."/>
            <person name="Hopkins J.F."/>
            <person name="Kuo A."/>
            <person name="Rensing S.A."/>
            <person name="Schmutz J."/>
            <person name="Symeonidi A."/>
            <person name="Elias M."/>
            <person name="Eveleigh R.J."/>
            <person name="Herman E.K."/>
            <person name="Klute M.J."/>
            <person name="Nakayama T."/>
            <person name="Obornik M."/>
            <person name="Reyes-Prieto A."/>
            <person name="Armbrust E.V."/>
            <person name="Aves S.J."/>
            <person name="Beiko R.G."/>
            <person name="Coutinho P."/>
            <person name="Dacks J.B."/>
            <person name="Durnford D.G."/>
            <person name="Fast N.M."/>
            <person name="Green B.R."/>
            <person name="Grisdale C.J."/>
            <person name="Hempel F."/>
            <person name="Henrissat B."/>
            <person name="Hoppner M.P."/>
            <person name="Ishida K."/>
            <person name="Kim E."/>
            <person name="Koreny L."/>
            <person name="Kroth P.G."/>
            <person name="Liu Y."/>
            <person name="Malik S.B."/>
            <person name="Maier U.G."/>
            <person name="McRose D."/>
            <person name="Mock T."/>
            <person name="Neilson J.A."/>
            <person name="Onodera N.T."/>
            <person name="Poole A.M."/>
            <person name="Pritham E.J."/>
            <person name="Richards T.A."/>
            <person name="Rocap G."/>
            <person name="Roy S.W."/>
            <person name="Sarai C."/>
            <person name="Schaack S."/>
            <person name="Shirato S."/>
            <person name="Slamovits C.H."/>
            <person name="Spencer D.F."/>
            <person name="Suzuki S."/>
            <person name="Worden A.Z."/>
            <person name="Zauner S."/>
            <person name="Barry K."/>
            <person name="Bell C."/>
            <person name="Bharti A.K."/>
            <person name="Crow J.A."/>
            <person name="Grimwood J."/>
            <person name="Kramer R."/>
            <person name="Lindquist E."/>
            <person name="Lucas S."/>
            <person name="Salamov A."/>
            <person name="McFadden G.I."/>
            <person name="Lane C.E."/>
            <person name="Keeling P.J."/>
            <person name="Gray M.W."/>
            <person name="Grigoriev I.V."/>
            <person name="Archibald J.M."/>
        </authorList>
    </citation>
    <scope>NUCLEOTIDE SEQUENCE</scope>
    <source>
        <strain evidence="4 6">CCMP2712</strain>
    </source>
</reference>
<evidence type="ECO:0000313" key="5">
    <source>
        <dbReference type="EnsemblProtists" id="EKX35281"/>
    </source>
</evidence>
<dbReference type="SUPFAM" id="SSF48452">
    <property type="entry name" value="TPR-like"/>
    <property type="match status" value="3"/>
</dbReference>
<feature type="repeat" description="TPR" evidence="3">
    <location>
        <begin position="371"/>
        <end position="404"/>
    </location>
</feature>
<dbReference type="GO" id="GO:0006368">
    <property type="term" value="P:transcription elongation by RNA polymerase II"/>
    <property type="evidence" value="ECO:0007669"/>
    <property type="project" value="TreeGrafter"/>
</dbReference>
<feature type="repeat" description="TPR" evidence="3">
    <location>
        <begin position="215"/>
        <end position="248"/>
    </location>
</feature>
<name>L1IGB4_GUITC</name>
<dbReference type="eggNOG" id="KOG2002">
    <property type="taxonomic scope" value="Eukaryota"/>
</dbReference>
<dbReference type="OrthoDB" id="343875at2759"/>
<sequence>MAGVLAVPIHETEDEILELPKSELPDDPNEIMQILASELAPLKLWLELALAYYQQNRVPQFLMVMETSTGDEGPFYQDYYKDDKHGRIALLNCLAAYHVQMASRTKSRQTKEQHFQKATELFQQADRIDRGVALTFVGKGLIHIAKMSLPTRKGSDSSGDHLMQAGVMFDNAIECDRTCIPAWLGKASVQFNKRQYGEALKSYKQVLRLNPACPPEVRLGLAHCYAALKLDDYALKAFERVVELSPNNVEGLVGLAIIEMNRDPPANLTEEQEGTFVRRQVAKSLKYLKRAYQNNGDQNAVVLNHLANHYIIGEELEKAHSLATIAYNTTDVKKIKAESCYHIARVYHLRKDFDQAHKYYNHAVSFWPDFLLPQFGLGQTFTHYNKFSEAIPCLDKVLQTQPNNYEARKLMGFLCSKLGDTEKAIMHLRKITEFEIENKIDEEVWMELAQLLEKQNPARSLQLYHKAREVLKRKKLPVNTSILNNIASLYQKQGDHAKAMKFYEKALFSCGIQVEPGSGTVKVVESIDLNDAMKGQGVTILYNYARLQEQKQQHNIAYNIYQTIIKERPNYMDAYLRIASICETRGNNRDASTWLLLALQVNPNHEETLIHLAKLAMKILNFSRAQKYLEKILSRNSNHALANVLLGNIFFSSAKHDGDSQDTDKSRSKYVQYLSRALSFYSRVIESEGGTNLLAANGAATVIGQSGRLSEAKSIFAHLRETAPHQLPDAWINLGHIHFLQDEFTQAIKI</sequence>
<dbReference type="InterPro" id="IPR031101">
    <property type="entry name" value="Ctr9"/>
</dbReference>
<dbReference type="PaxDb" id="55529-EKX35281"/>
<dbReference type="GO" id="GO:0016593">
    <property type="term" value="C:Cdc73/Paf1 complex"/>
    <property type="evidence" value="ECO:0007669"/>
    <property type="project" value="TreeGrafter"/>
</dbReference>
<dbReference type="Gene3D" id="1.25.40.10">
    <property type="entry name" value="Tetratricopeptide repeat domain"/>
    <property type="match status" value="3"/>
</dbReference>
<dbReference type="SMART" id="SM00028">
    <property type="entry name" value="TPR"/>
    <property type="match status" value="9"/>
</dbReference>
<proteinExistence type="predicted"/>
<dbReference type="STRING" id="905079.L1IGB4"/>
<dbReference type="PANTHER" id="PTHR14027:SF2">
    <property type="entry name" value="RNA POLYMERASE-ASSOCIATED PROTEIN CTR9 HOMOLOG"/>
    <property type="match status" value="1"/>
</dbReference>
<dbReference type="InterPro" id="IPR011990">
    <property type="entry name" value="TPR-like_helical_dom_sf"/>
</dbReference>
<reference evidence="5" key="3">
    <citation type="submission" date="2016-03" db="UniProtKB">
        <authorList>
            <consortium name="EnsemblProtists"/>
        </authorList>
    </citation>
    <scope>IDENTIFICATION</scope>
</reference>
<dbReference type="InterPro" id="IPR019734">
    <property type="entry name" value="TPR_rpt"/>
</dbReference>
<dbReference type="KEGG" id="gtt:GUITHDRAFT_79976"/>
<dbReference type="PROSITE" id="PS50005">
    <property type="entry name" value="TPR"/>
    <property type="match status" value="4"/>
</dbReference>
<protein>
    <submittedName>
        <fullName evidence="4 5">Uncharacterized protein</fullName>
    </submittedName>
</protein>
<dbReference type="GO" id="GO:0000993">
    <property type="term" value="F:RNA polymerase II complex binding"/>
    <property type="evidence" value="ECO:0007669"/>
    <property type="project" value="TreeGrafter"/>
</dbReference>
<feature type="non-terminal residue" evidence="4">
    <location>
        <position position="750"/>
    </location>
</feature>
<evidence type="ECO:0000313" key="4">
    <source>
        <dbReference type="EMBL" id="EKX35281.1"/>
    </source>
</evidence>
<reference evidence="6" key="2">
    <citation type="submission" date="2012-11" db="EMBL/GenBank/DDBJ databases">
        <authorList>
            <person name="Kuo A."/>
            <person name="Curtis B.A."/>
            <person name="Tanifuji G."/>
            <person name="Burki F."/>
            <person name="Gruber A."/>
            <person name="Irimia M."/>
            <person name="Maruyama S."/>
            <person name="Arias M.C."/>
            <person name="Ball S.G."/>
            <person name="Gile G.H."/>
            <person name="Hirakawa Y."/>
            <person name="Hopkins J.F."/>
            <person name="Rensing S.A."/>
            <person name="Schmutz J."/>
            <person name="Symeonidi A."/>
            <person name="Elias M."/>
            <person name="Eveleigh R.J."/>
            <person name="Herman E.K."/>
            <person name="Klute M.J."/>
            <person name="Nakayama T."/>
            <person name="Obornik M."/>
            <person name="Reyes-Prieto A."/>
            <person name="Armbrust E.V."/>
            <person name="Aves S.J."/>
            <person name="Beiko R.G."/>
            <person name="Coutinho P."/>
            <person name="Dacks J.B."/>
            <person name="Durnford D.G."/>
            <person name="Fast N.M."/>
            <person name="Green B.R."/>
            <person name="Grisdale C."/>
            <person name="Hempe F."/>
            <person name="Henrissat B."/>
            <person name="Hoppner M.P."/>
            <person name="Ishida K.-I."/>
            <person name="Kim E."/>
            <person name="Koreny L."/>
            <person name="Kroth P.G."/>
            <person name="Liu Y."/>
            <person name="Malik S.-B."/>
            <person name="Maier U.G."/>
            <person name="McRose D."/>
            <person name="Mock T."/>
            <person name="Neilson J.A."/>
            <person name="Onodera N.T."/>
            <person name="Poole A.M."/>
            <person name="Pritham E.J."/>
            <person name="Richards T.A."/>
            <person name="Rocap G."/>
            <person name="Roy S.W."/>
            <person name="Sarai C."/>
            <person name="Schaack S."/>
            <person name="Shirato S."/>
            <person name="Slamovits C.H."/>
            <person name="Spencer D.F."/>
            <person name="Suzuki S."/>
            <person name="Worden A.Z."/>
            <person name="Zauner S."/>
            <person name="Barry K."/>
            <person name="Bell C."/>
            <person name="Bharti A.K."/>
            <person name="Crow J.A."/>
            <person name="Grimwood J."/>
            <person name="Kramer R."/>
            <person name="Lindquist E."/>
            <person name="Lucas S."/>
            <person name="Salamov A."/>
            <person name="McFadden G.I."/>
            <person name="Lane C.E."/>
            <person name="Keeling P.J."/>
            <person name="Gray M.W."/>
            <person name="Grigoriev I.V."/>
            <person name="Archibald J.M."/>
        </authorList>
    </citation>
    <scope>NUCLEOTIDE SEQUENCE</scope>
    <source>
        <strain evidence="6">CCMP2712</strain>
    </source>
</reference>
<evidence type="ECO:0000256" key="3">
    <source>
        <dbReference type="PROSITE-ProRule" id="PRU00339"/>
    </source>
</evidence>
<dbReference type="OMA" id="EHWLTIA"/>
<dbReference type="Pfam" id="PF13181">
    <property type="entry name" value="TPR_8"/>
    <property type="match status" value="2"/>
</dbReference>
<dbReference type="EnsemblProtists" id="EKX35281">
    <property type="protein sequence ID" value="EKX35281"/>
    <property type="gene ID" value="GUITHDRAFT_79976"/>
</dbReference>
<dbReference type="Proteomes" id="UP000011087">
    <property type="component" value="Unassembled WGS sequence"/>
</dbReference>
<feature type="repeat" description="TPR" evidence="3">
    <location>
        <begin position="337"/>
        <end position="370"/>
    </location>
</feature>